<evidence type="ECO:0000256" key="6">
    <source>
        <dbReference type="ARBA" id="ARBA00022741"/>
    </source>
</evidence>
<keyword evidence="8 11" id="KW-0067">ATP-binding</keyword>
<dbReference type="GO" id="GO:0000287">
    <property type="term" value="F:magnesium ion binding"/>
    <property type="evidence" value="ECO:0007669"/>
    <property type="project" value="UniProtKB-UniRule"/>
</dbReference>
<dbReference type="EC" id="2.7.1.71" evidence="3 11"/>
<keyword evidence="11" id="KW-0479">Metal-binding</keyword>
<feature type="binding site" evidence="11">
    <location>
        <begin position="14"/>
        <end position="19"/>
    </location>
    <ligand>
        <name>ATP</name>
        <dbReference type="ChEBI" id="CHEBI:30616"/>
    </ligand>
</feature>
<dbReference type="GO" id="GO:0009073">
    <property type="term" value="P:aromatic amino acid family biosynthetic process"/>
    <property type="evidence" value="ECO:0007669"/>
    <property type="project" value="UniProtKB-KW"/>
</dbReference>
<evidence type="ECO:0000313" key="12">
    <source>
        <dbReference type="EMBL" id="VFK27592.1"/>
    </source>
</evidence>
<evidence type="ECO:0000313" key="13">
    <source>
        <dbReference type="EMBL" id="VFK32994.1"/>
    </source>
</evidence>
<dbReference type="CDD" id="cd00464">
    <property type="entry name" value="SK"/>
    <property type="match status" value="1"/>
</dbReference>
<dbReference type="Gene3D" id="3.40.50.300">
    <property type="entry name" value="P-loop containing nucleotide triphosphate hydrolases"/>
    <property type="match status" value="1"/>
</dbReference>
<proteinExistence type="inferred from homology"/>
<dbReference type="EMBL" id="CAADGH010000029">
    <property type="protein sequence ID" value="VFK75686.1"/>
    <property type="molecule type" value="Genomic_DNA"/>
</dbReference>
<sequence length="179" mass="20055">MAFPINIFLVGPMGVGKTSIGRQLAKSLGKQFVDSDREIEILTGVSISLLFELEGESGFRQREQSIIAQLTCRKEIVLATGGGAVLRKENRIHLMNRGFVVYLHAPVARLLQRTAGDRSRPLLQTSNPGRQLEKLIKERDPLYRQVANVIVSADEKSPWHVTSHILKQLEDMSDPIDDR</sequence>
<dbReference type="InterPro" id="IPR000623">
    <property type="entry name" value="Shikimate_kinase/TSH1"/>
</dbReference>
<evidence type="ECO:0000256" key="1">
    <source>
        <dbReference type="ARBA" id="ARBA00004842"/>
    </source>
</evidence>
<dbReference type="EMBL" id="CAADFQ010000039">
    <property type="protein sequence ID" value="VFK32994.1"/>
    <property type="molecule type" value="Genomic_DNA"/>
</dbReference>
<keyword evidence="11" id="KW-0963">Cytoplasm</keyword>
<dbReference type="HAMAP" id="MF_00109">
    <property type="entry name" value="Shikimate_kinase"/>
    <property type="match status" value="1"/>
</dbReference>
<dbReference type="EMBL" id="CAADFO010000029">
    <property type="protein sequence ID" value="VFK27592.1"/>
    <property type="molecule type" value="Genomic_DNA"/>
</dbReference>
<dbReference type="UniPathway" id="UPA00053">
    <property type="reaction ID" value="UER00088"/>
</dbReference>
<comment type="subcellular location">
    <subcellularLocation>
        <location evidence="11">Cytoplasm</location>
    </subcellularLocation>
</comment>
<dbReference type="GO" id="GO:0009423">
    <property type="term" value="P:chorismate biosynthetic process"/>
    <property type="evidence" value="ECO:0007669"/>
    <property type="project" value="UniProtKB-UniRule"/>
</dbReference>
<feature type="binding site" evidence="11">
    <location>
        <position position="60"/>
    </location>
    <ligand>
        <name>substrate</name>
    </ligand>
</feature>
<keyword evidence="5 11" id="KW-0808">Transferase</keyword>
<evidence type="ECO:0000256" key="2">
    <source>
        <dbReference type="ARBA" id="ARBA00006997"/>
    </source>
</evidence>
<dbReference type="PANTHER" id="PTHR21087:SF16">
    <property type="entry name" value="SHIKIMATE KINASE 1, CHLOROPLASTIC"/>
    <property type="match status" value="1"/>
</dbReference>
<keyword evidence="9 11" id="KW-0057">Aromatic amino acid biosynthesis</keyword>
<evidence type="ECO:0000256" key="3">
    <source>
        <dbReference type="ARBA" id="ARBA00012154"/>
    </source>
</evidence>
<comment type="cofactor">
    <cofactor evidence="11">
        <name>Mg(2+)</name>
        <dbReference type="ChEBI" id="CHEBI:18420"/>
    </cofactor>
    <text evidence="11">Binds 1 Mg(2+) ion per subunit.</text>
</comment>
<dbReference type="AlphaFoldDB" id="A0A450XUK0"/>
<name>A0A450XUK0_9GAMM</name>
<dbReference type="GO" id="GO:0008652">
    <property type="term" value="P:amino acid biosynthetic process"/>
    <property type="evidence" value="ECO:0007669"/>
    <property type="project" value="UniProtKB-KW"/>
</dbReference>
<dbReference type="InterPro" id="IPR031322">
    <property type="entry name" value="Shikimate/glucono_kinase"/>
</dbReference>
<dbReference type="PANTHER" id="PTHR21087">
    <property type="entry name" value="SHIKIMATE KINASE"/>
    <property type="match status" value="1"/>
</dbReference>
<evidence type="ECO:0000256" key="7">
    <source>
        <dbReference type="ARBA" id="ARBA00022777"/>
    </source>
</evidence>
<comment type="function">
    <text evidence="11">Catalyzes the specific phosphorylation of the 3-hydroxyl group of shikimic acid using ATP as a cosubstrate.</text>
</comment>
<organism evidence="13">
    <name type="scientific">Candidatus Kentrum sp. MB</name>
    <dbReference type="NCBI Taxonomy" id="2138164"/>
    <lineage>
        <taxon>Bacteria</taxon>
        <taxon>Pseudomonadati</taxon>
        <taxon>Pseudomonadota</taxon>
        <taxon>Gammaproteobacteria</taxon>
        <taxon>Candidatus Kentrum</taxon>
    </lineage>
</organism>
<dbReference type="Pfam" id="PF01202">
    <property type="entry name" value="SKI"/>
    <property type="match status" value="1"/>
</dbReference>
<dbReference type="PRINTS" id="PR01100">
    <property type="entry name" value="SHIKIMTKNASE"/>
</dbReference>
<comment type="similarity">
    <text evidence="2 11">Belongs to the shikimate kinase family.</text>
</comment>
<dbReference type="InterPro" id="IPR027417">
    <property type="entry name" value="P-loop_NTPase"/>
</dbReference>
<evidence type="ECO:0000256" key="9">
    <source>
        <dbReference type="ARBA" id="ARBA00023141"/>
    </source>
</evidence>
<keyword evidence="4 11" id="KW-0028">Amino-acid biosynthesis</keyword>
<gene>
    <name evidence="11" type="primary">aroK</name>
    <name evidence="12" type="ORF">BECKMB1821G_GA0114241_10294</name>
    <name evidence="14" type="ORF">BECKMB1821H_GA0114242_10294</name>
    <name evidence="13" type="ORF">BECKMB1821I_GA0114274_10394</name>
</gene>
<comment type="pathway">
    <text evidence="1 11">Metabolic intermediate biosynthesis; chorismate biosynthesis; chorismate from D-erythrose 4-phosphate and phosphoenolpyruvate: step 5/7.</text>
</comment>
<protein>
    <recommendedName>
        <fullName evidence="3 11">Shikimate kinase</fullName>
        <shortName evidence="11">SK</shortName>
        <ecNumber evidence="3 11">2.7.1.71</ecNumber>
    </recommendedName>
</protein>
<comment type="caution">
    <text evidence="11">Lacks conserved residue(s) required for the propagation of feature annotation.</text>
</comment>
<comment type="catalytic activity">
    <reaction evidence="10 11">
        <text>shikimate + ATP = 3-phosphoshikimate + ADP + H(+)</text>
        <dbReference type="Rhea" id="RHEA:13121"/>
        <dbReference type="ChEBI" id="CHEBI:15378"/>
        <dbReference type="ChEBI" id="CHEBI:30616"/>
        <dbReference type="ChEBI" id="CHEBI:36208"/>
        <dbReference type="ChEBI" id="CHEBI:145989"/>
        <dbReference type="ChEBI" id="CHEBI:456216"/>
        <dbReference type="EC" id="2.7.1.71"/>
    </reaction>
</comment>
<reference evidence="13" key="1">
    <citation type="submission" date="2019-02" db="EMBL/GenBank/DDBJ databases">
        <authorList>
            <person name="Gruber-Vodicka R. H."/>
            <person name="Seah K. B. B."/>
        </authorList>
    </citation>
    <scope>NUCLEOTIDE SEQUENCE</scope>
    <source>
        <strain evidence="12">BECK_BZ197</strain>
        <strain evidence="14">BECK_BZ198</strain>
        <strain evidence="13">BECK_BZ199</strain>
    </source>
</reference>
<feature type="binding site" evidence="11">
    <location>
        <position position="139"/>
    </location>
    <ligand>
        <name>substrate</name>
    </ligand>
</feature>
<dbReference type="GO" id="GO:0004765">
    <property type="term" value="F:shikimate kinase activity"/>
    <property type="evidence" value="ECO:0007669"/>
    <property type="project" value="UniProtKB-UniRule"/>
</dbReference>
<dbReference type="GO" id="GO:0005829">
    <property type="term" value="C:cytosol"/>
    <property type="evidence" value="ECO:0007669"/>
    <property type="project" value="TreeGrafter"/>
</dbReference>
<evidence type="ECO:0000256" key="10">
    <source>
        <dbReference type="ARBA" id="ARBA00048567"/>
    </source>
</evidence>
<evidence type="ECO:0000256" key="4">
    <source>
        <dbReference type="ARBA" id="ARBA00022605"/>
    </source>
</evidence>
<evidence type="ECO:0000256" key="5">
    <source>
        <dbReference type="ARBA" id="ARBA00022679"/>
    </source>
</evidence>
<dbReference type="GO" id="GO:0005524">
    <property type="term" value="F:ATP binding"/>
    <property type="evidence" value="ECO:0007669"/>
    <property type="project" value="UniProtKB-UniRule"/>
</dbReference>
<feature type="binding site" evidence="11">
    <location>
        <position position="18"/>
    </location>
    <ligand>
        <name>Mg(2+)</name>
        <dbReference type="ChEBI" id="CHEBI:18420"/>
    </ligand>
</feature>
<dbReference type="InterPro" id="IPR023000">
    <property type="entry name" value="Shikimate_kinase_CS"/>
</dbReference>
<accession>A0A450XUK0</accession>
<dbReference type="PROSITE" id="PS01128">
    <property type="entry name" value="SHIKIMATE_KINASE"/>
    <property type="match status" value="1"/>
</dbReference>
<evidence type="ECO:0000313" key="14">
    <source>
        <dbReference type="EMBL" id="VFK75686.1"/>
    </source>
</evidence>
<feature type="binding site" evidence="11">
    <location>
        <position position="82"/>
    </location>
    <ligand>
        <name>substrate</name>
    </ligand>
</feature>
<evidence type="ECO:0000256" key="8">
    <source>
        <dbReference type="ARBA" id="ARBA00022840"/>
    </source>
</evidence>
<evidence type="ECO:0000256" key="11">
    <source>
        <dbReference type="HAMAP-Rule" id="MF_00109"/>
    </source>
</evidence>
<feature type="binding site" evidence="11">
    <location>
        <position position="36"/>
    </location>
    <ligand>
        <name>substrate</name>
    </ligand>
</feature>
<dbReference type="NCBIfam" id="NF003456">
    <property type="entry name" value="PRK05057.1"/>
    <property type="match status" value="1"/>
</dbReference>
<keyword evidence="11" id="KW-0460">Magnesium</keyword>
<keyword evidence="6 11" id="KW-0547">Nucleotide-binding</keyword>
<comment type="subunit">
    <text evidence="11">Monomer.</text>
</comment>
<dbReference type="SUPFAM" id="SSF52540">
    <property type="entry name" value="P-loop containing nucleoside triphosphate hydrolases"/>
    <property type="match status" value="1"/>
</dbReference>
<feature type="binding site" evidence="11">
    <location>
        <position position="120"/>
    </location>
    <ligand>
        <name>ATP</name>
        <dbReference type="ChEBI" id="CHEBI:30616"/>
    </ligand>
</feature>
<keyword evidence="7 11" id="KW-0418">Kinase</keyword>